<dbReference type="InterPro" id="IPR051017">
    <property type="entry name" value="Aldolase-II_Adducin_sf"/>
</dbReference>
<gene>
    <name evidence="2" type="ORF">EHS25_007288</name>
</gene>
<evidence type="ECO:0000259" key="1">
    <source>
        <dbReference type="SMART" id="SM01007"/>
    </source>
</evidence>
<feature type="domain" description="Class II aldolase/adducin N-terminal" evidence="1">
    <location>
        <begin position="107"/>
        <end position="278"/>
    </location>
</feature>
<protein>
    <recommendedName>
        <fullName evidence="1">Class II aldolase/adducin N-terminal domain-containing protein</fullName>
    </recommendedName>
</protein>
<organism evidence="2 3">
    <name type="scientific">Saitozyma podzolica</name>
    <dbReference type="NCBI Taxonomy" id="1890683"/>
    <lineage>
        <taxon>Eukaryota</taxon>
        <taxon>Fungi</taxon>
        <taxon>Dikarya</taxon>
        <taxon>Basidiomycota</taxon>
        <taxon>Agaricomycotina</taxon>
        <taxon>Tremellomycetes</taxon>
        <taxon>Tremellales</taxon>
        <taxon>Trimorphomycetaceae</taxon>
        <taxon>Saitozyma</taxon>
    </lineage>
</organism>
<keyword evidence="3" id="KW-1185">Reference proteome</keyword>
<dbReference type="GO" id="GO:0051015">
    <property type="term" value="F:actin filament binding"/>
    <property type="evidence" value="ECO:0007669"/>
    <property type="project" value="TreeGrafter"/>
</dbReference>
<dbReference type="InterPro" id="IPR001303">
    <property type="entry name" value="Aldolase_II/adducin_N"/>
</dbReference>
<dbReference type="STRING" id="1890683.A0A427XMJ9"/>
<accession>A0A427XMJ9</accession>
<dbReference type="AlphaFoldDB" id="A0A427XMJ9"/>
<dbReference type="EMBL" id="RSCD01000037">
    <property type="protein sequence ID" value="RSH80086.1"/>
    <property type="molecule type" value="Genomic_DNA"/>
</dbReference>
<evidence type="ECO:0000313" key="3">
    <source>
        <dbReference type="Proteomes" id="UP000279259"/>
    </source>
</evidence>
<evidence type="ECO:0000313" key="2">
    <source>
        <dbReference type="EMBL" id="RSH80086.1"/>
    </source>
</evidence>
<dbReference type="InterPro" id="IPR036409">
    <property type="entry name" value="Aldolase_II/adducin_N_sf"/>
</dbReference>
<dbReference type="Gene3D" id="3.40.225.10">
    <property type="entry name" value="Class II aldolase/adducin N-terminal domain"/>
    <property type="match status" value="1"/>
</dbReference>
<dbReference type="Proteomes" id="UP000279259">
    <property type="component" value="Unassembled WGS sequence"/>
</dbReference>
<dbReference type="PANTHER" id="PTHR10672">
    <property type="entry name" value="ADDUCIN"/>
    <property type="match status" value="1"/>
</dbReference>
<dbReference type="GO" id="GO:0005856">
    <property type="term" value="C:cytoskeleton"/>
    <property type="evidence" value="ECO:0007669"/>
    <property type="project" value="TreeGrafter"/>
</dbReference>
<dbReference type="Pfam" id="PF00596">
    <property type="entry name" value="Aldolase_II"/>
    <property type="match status" value="1"/>
</dbReference>
<dbReference type="SMART" id="SM01007">
    <property type="entry name" value="Aldolase_II"/>
    <property type="match status" value="1"/>
</dbReference>
<sequence>MLAIERRRSGIRTPRWSALLISEFRRRKAPGRGPPFKASPSGNVKFNVDLVRKTETPITMSAAKTSQRERVQKPIRYPSKPIFHVRDEDAIRTDDQSADEEAAFRKGRAAAACRVMVDEGFEHCSIVVSIRDALDPTRIWISPRHRALGLVKQSEFLPVKLVEDAHETEGIDPSAWANHLSIYGARPDVNAVIQGATPFARAFSTHGQPIGMFCQDACIFYRQVSVMSSSTDSHSVSAALGPGKALLVTNWGQMVASVSIESAVSYFIRIENLCKAQVYAEAAARGRGEKPVAIGDEECRFTWEKTGDEAHGSALALPYFARVERQSAGSHLQ</sequence>
<dbReference type="OrthoDB" id="10314911at2759"/>
<proteinExistence type="predicted"/>
<name>A0A427XMJ9_9TREE</name>
<dbReference type="SUPFAM" id="SSF53639">
    <property type="entry name" value="AraD/HMP-PK domain-like"/>
    <property type="match status" value="1"/>
</dbReference>
<comment type="caution">
    <text evidence="2">The sequence shown here is derived from an EMBL/GenBank/DDBJ whole genome shotgun (WGS) entry which is preliminary data.</text>
</comment>
<dbReference type="PANTHER" id="PTHR10672:SF39">
    <property type="entry name" value="CLASS II ALDOLASE_ADDUCIN N-TERMINAL DOMAIN-CONTAINING PROTEIN"/>
    <property type="match status" value="1"/>
</dbReference>
<reference evidence="2 3" key="1">
    <citation type="submission" date="2018-11" db="EMBL/GenBank/DDBJ databases">
        <title>Genome sequence of Saitozyma podzolica DSM 27192.</title>
        <authorList>
            <person name="Aliyu H."/>
            <person name="Gorte O."/>
            <person name="Ochsenreither K."/>
        </authorList>
    </citation>
    <scope>NUCLEOTIDE SEQUENCE [LARGE SCALE GENOMIC DNA]</scope>
    <source>
        <strain evidence="2 3">DSM 27192</strain>
    </source>
</reference>